<dbReference type="CDD" id="cd00054">
    <property type="entry name" value="EGF_CA"/>
    <property type="match status" value="1"/>
</dbReference>
<comment type="caution">
    <text evidence="4">The sequence shown here is derived from an EMBL/GenBank/DDBJ whole genome shotgun (WGS) entry which is preliminary data.</text>
</comment>
<dbReference type="InterPro" id="IPR054484">
    <property type="entry name" value="ComC_SSD"/>
</dbReference>
<dbReference type="Pfam" id="PF22933">
    <property type="entry name" value="ComC_SSD"/>
    <property type="match status" value="1"/>
</dbReference>
<reference evidence="4 5" key="1">
    <citation type="journal article" date="2011" name="Genome Res.">
        <title>Phylogeny-wide analysis of social amoeba genomes highlights ancient origins for complex intercellular communication.</title>
        <authorList>
            <person name="Heidel A.J."/>
            <person name="Lawal H.M."/>
            <person name="Felder M."/>
            <person name="Schilde C."/>
            <person name="Helps N.R."/>
            <person name="Tunggal B."/>
            <person name="Rivero F."/>
            <person name="John U."/>
            <person name="Schleicher M."/>
            <person name="Eichinger L."/>
            <person name="Platzer M."/>
            <person name="Noegel A.A."/>
            <person name="Schaap P."/>
            <person name="Gloeckner G."/>
        </authorList>
    </citation>
    <scope>NUCLEOTIDE SEQUENCE [LARGE SCALE GENOMIC DNA]</scope>
    <source>
        <strain evidence="5">ATCC 26659 / Pp 5 / PN500</strain>
    </source>
</reference>
<feature type="domain" description="EGF-like" evidence="2 3">
    <location>
        <begin position="1152"/>
        <end position="1163"/>
    </location>
</feature>
<organism evidence="4 5">
    <name type="scientific">Heterostelium pallidum (strain ATCC 26659 / Pp 5 / PN500)</name>
    <name type="common">Cellular slime mold</name>
    <name type="synonym">Polysphondylium pallidum</name>
    <dbReference type="NCBI Taxonomy" id="670386"/>
    <lineage>
        <taxon>Eukaryota</taxon>
        <taxon>Amoebozoa</taxon>
        <taxon>Evosea</taxon>
        <taxon>Eumycetozoa</taxon>
        <taxon>Dictyostelia</taxon>
        <taxon>Acytosteliales</taxon>
        <taxon>Acytosteliaceae</taxon>
        <taxon>Heterostelium</taxon>
    </lineage>
</organism>
<evidence type="ECO:0000313" key="5">
    <source>
        <dbReference type="Proteomes" id="UP000001396"/>
    </source>
</evidence>
<dbReference type="Proteomes" id="UP000001396">
    <property type="component" value="Unassembled WGS sequence"/>
</dbReference>
<dbReference type="InterPro" id="IPR000742">
    <property type="entry name" value="EGF"/>
</dbReference>
<proteinExistence type="predicted"/>
<dbReference type="PANTHER" id="PTHR31378">
    <property type="entry name" value="EGF-LIKE DOMAIN-CONTAINING PROTEIN-RELATED-RELATED"/>
    <property type="match status" value="1"/>
</dbReference>
<dbReference type="InParanoid" id="D3BIC5"/>
<dbReference type="SMART" id="SM00181">
    <property type="entry name" value="EGF"/>
    <property type="match status" value="2"/>
</dbReference>
<evidence type="ECO:0000259" key="2">
    <source>
        <dbReference type="PROSITE" id="PS00022"/>
    </source>
</evidence>
<accession>D3BIC5</accession>
<dbReference type="GeneID" id="31363973"/>
<keyword evidence="5" id="KW-1185">Reference proteome</keyword>
<evidence type="ECO:0000259" key="3">
    <source>
        <dbReference type="PROSITE" id="PS01186"/>
    </source>
</evidence>
<keyword evidence="1" id="KW-0812">Transmembrane</keyword>
<name>D3BIC5_HETP5</name>
<feature type="transmembrane region" description="Helical" evidence="1">
    <location>
        <begin position="9"/>
        <end position="30"/>
    </location>
</feature>
<sequence>MKIYILQKFIFILIFIGVVFSVPSTLIYTISQDEYNIGNPFSPRDLIIVVTDISPQRIALNGLNLTDFQGTSYLTSQTSCTPISISAPCTYNIPLDSYKSMVPPFTLRGMNGVDIVPIEINFFNGYNLINNQVVDFAQYPQRIRPYGINICQDKEILTKYSPDPYGYLLGTSNSRATLFQGTSGSGRYLNTYINMVGSSYQLNSSSSLLFGNAVMKGQVISCIDPAPFDFNNQTMVSVNYMALPNQPYTLLDVNAPSSNIIGFTSISGFNTYINFYRGIAGSSYRSLLIQTASQLPIYIHIDSSSHAYTMPTTPDVSITFTTPVFTTTSDPTTTIYPHSVFAELSETVAVKCSFSFLNGSERLVSEIRFYDESILNLLYIGKDDFKKSPNFEGILNIPIGYSLGPYYFTIDIVTYSGSTRQLSGSVNLYPKFSVVQGEVNHGYDLLHKNLLSNYTSIPFVWSPAKLDIYQLLLNQTIQSRYSFSFPYGFYGNKIQGSSVIPLPMPFDTPRADLQYKVTTYSSSTLSVFTNNLNSTAILTDCLNPIVNVEILEPSKNIDRYRFLVNVTDNKLGIRESFCNILFGPYSYTLNSSNRISGNAVVGQYIVSSDYSAAYRCSTPIVMGCYDIRNNYFVAQTDQMCGDVPCTDFGIVKPSLACDSSMDPIYFTRLSYFSYDYFDAGTITFTIAISGVVQSKFSGNATLYFYEDEANTIPFSYIPNGVALTASQNTQPTSSSNILVSNPVALPLLPRTKTIYFGLKYAISSTGPSFTLKTKDIDYFAKQVSQLYPISKIVIRNSNYQPLPSIKMVATQQNPSITALYTTGNFSLIRNATFVYVDDYIIYPKYLYYFKNDIANIFTIQLGSVSAGNNFILYCQSMCDLYDNCQTFPKYTYFTSITNATAQSKASTYPTIQQFTINTPNQILDVSQLTNQFSYTFTFTTTTDLNPTYQGQSAKLYITENDSYDSIEALLPLPTKSGDTYVYNGFFTLPYSWGLRGVKISAWGFIDTNLNAFGFDSLKPSVIVTISNNTAITSAVIDLQSNSIKVTGSNLYYSIYKFQGVPITPIFENSYTIHLPLTGITYSTDKFHYLEFNNEFYRLTTLSCPMNCSGNGDCLVNQCVCKDGFQGLDCSISSTFTCKDNCTNRGDCIDQLCQCNSGYSGASCEIDNTQTKIDMKLTEVAAQTTLTNFNITTLNSSQVLTEQSRSTTYNISIYAINEKNSDDDVVASLDLKWQLVSSPSENSTLYNLMNAPNSSIISVRIDKYMEGGSTVWANQTMKFPAAAIKYTVNITGYQMQGPLNFLEVVFSTVSYGECSVVQDNKISWGAASLDDMHYFVIPQHQMQCYGRFPNSLIVDGRITSTSNKIIQKSEPVLIASRIPYFQNSAIIDPDFSVLVNYDQENEGDGGCGGGGSSRKPYVIPLIVVGCVIFVTIAVVFAVVLLKKNMYIRERIAAIKSKSIKMSKRTN</sequence>
<dbReference type="OMA" id="EANTIPF"/>
<evidence type="ECO:0000313" key="4">
    <source>
        <dbReference type="EMBL" id="EFA79025.1"/>
    </source>
</evidence>
<protein>
    <recommendedName>
        <fullName evidence="2 3">EGF-like domain-containing protein</fullName>
    </recommendedName>
</protein>
<dbReference type="FunCoup" id="D3BIC5">
    <property type="interactions" value="805"/>
</dbReference>
<keyword evidence="1" id="KW-0472">Membrane</keyword>
<keyword evidence="1" id="KW-1133">Transmembrane helix</keyword>
<dbReference type="RefSeq" id="XP_020431148.1">
    <property type="nucleotide sequence ID" value="XM_020579309.1"/>
</dbReference>
<dbReference type="STRING" id="670386.D3BIC5"/>
<gene>
    <name evidence="4" type="ORF">PPL_08494</name>
</gene>
<dbReference type="PROSITE" id="PS01186">
    <property type="entry name" value="EGF_2"/>
    <property type="match status" value="1"/>
</dbReference>
<evidence type="ECO:0000256" key="1">
    <source>
        <dbReference type="SAM" id="Phobius"/>
    </source>
</evidence>
<dbReference type="PANTHER" id="PTHR31378:SF9">
    <property type="entry name" value="EGF-LIKE DOMAIN-CONTAINING PROTEIN"/>
    <property type="match status" value="1"/>
</dbReference>
<dbReference type="EMBL" id="ADBJ01000037">
    <property type="protein sequence ID" value="EFA79025.1"/>
    <property type="molecule type" value="Genomic_DNA"/>
</dbReference>
<feature type="transmembrane region" description="Helical" evidence="1">
    <location>
        <begin position="1416"/>
        <end position="1440"/>
    </location>
</feature>
<dbReference type="Gene3D" id="2.10.25.10">
    <property type="entry name" value="Laminin"/>
    <property type="match status" value="2"/>
</dbReference>
<dbReference type="PROSITE" id="PS00022">
    <property type="entry name" value="EGF_1"/>
    <property type="match status" value="1"/>
</dbReference>